<keyword evidence="1" id="KW-0732">Signal</keyword>
<comment type="caution">
    <text evidence="2">The sequence shown here is derived from an EMBL/GenBank/DDBJ whole genome shotgun (WGS) entry which is preliminary data.</text>
</comment>
<proteinExistence type="predicted"/>
<organism evidence="2 3">
    <name type="scientific">Phytophthora megakarya</name>
    <dbReference type="NCBI Taxonomy" id="4795"/>
    <lineage>
        <taxon>Eukaryota</taxon>
        <taxon>Sar</taxon>
        <taxon>Stramenopiles</taxon>
        <taxon>Oomycota</taxon>
        <taxon>Peronosporomycetes</taxon>
        <taxon>Peronosporales</taxon>
        <taxon>Peronosporaceae</taxon>
        <taxon>Phytophthora</taxon>
    </lineage>
</organism>
<gene>
    <name evidence="2" type="ORF">PHMEG_00012123</name>
</gene>
<feature type="chain" id="PRO_5012691559" description="RxLR effector protein" evidence="1">
    <location>
        <begin position="27"/>
        <end position="243"/>
    </location>
</feature>
<dbReference type="OrthoDB" id="97973at2759"/>
<reference evidence="3" key="1">
    <citation type="submission" date="2017-03" db="EMBL/GenBank/DDBJ databases">
        <title>Phytopthora megakarya and P. palmivora, two closely related causual agents of cacao black pod achieved similar genome size and gene model numbers by different mechanisms.</title>
        <authorList>
            <person name="Ali S."/>
            <person name="Shao J."/>
            <person name="Larry D.J."/>
            <person name="Kronmiller B."/>
            <person name="Shen D."/>
            <person name="Strem M.D."/>
            <person name="Melnick R.L."/>
            <person name="Guiltinan M.J."/>
            <person name="Tyler B.M."/>
            <person name="Meinhardt L.W."/>
            <person name="Bailey B.A."/>
        </authorList>
    </citation>
    <scope>NUCLEOTIDE SEQUENCE [LARGE SCALE GENOMIC DNA]</scope>
    <source>
        <strain evidence="3">zdho120</strain>
    </source>
</reference>
<evidence type="ECO:0000313" key="3">
    <source>
        <dbReference type="Proteomes" id="UP000198211"/>
    </source>
</evidence>
<accession>A0A225WB04</accession>
<evidence type="ECO:0000313" key="2">
    <source>
        <dbReference type="EMBL" id="OWZ14408.1"/>
    </source>
</evidence>
<name>A0A225WB04_9STRA</name>
<evidence type="ECO:0008006" key="4">
    <source>
        <dbReference type="Google" id="ProtNLM"/>
    </source>
</evidence>
<protein>
    <recommendedName>
        <fullName evidence="4">RxLR effector protein</fullName>
    </recommendedName>
</protein>
<dbReference type="AlphaFoldDB" id="A0A225WB04"/>
<dbReference type="EMBL" id="NBNE01001345">
    <property type="protein sequence ID" value="OWZ14408.1"/>
    <property type="molecule type" value="Genomic_DNA"/>
</dbReference>
<evidence type="ECO:0000256" key="1">
    <source>
        <dbReference type="SAM" id="SignalP"/>
    </source>
</evidence>
<sequence length="243" mass="27811">MRIPLTFLMMAVSFLISNKLISSVSADQAKRSQLRGTKPSYMSLTEAEGETIDEVDTSKEDRGIFSSIKYNVANAAKLEFWVSGGKSDNYVIKRLGMDGLTGTALTSHPNYQILQKFRYKHEGRKLDGWLWGDQLTLDGAWVRLGLDKVSSSSVMNTDAYRTYVRFVRKYDDLVYDNGFFRPPTVYGGNDAQMRAKVIVWAGERRPTWYVKQMLQLGNLEKAKMNADPDLTYFYLFLRMKNNT</sequence>
<feature type="signal peptide" evidence="1">
    <location>
        <begin position="1"/>
        <end position="26"/>
    </location>
</feature>
<keyword evidence="3" id="KW-1185">Reference proteome</keyword>
<dbReference type="Proteomes" id="UP000198211">
    <property type="component" value="Unassembled WGS sequence"/>
</dbReference>